<dbReference type="EMBL" id="ML996341">
    <property type="protein sequence ID" value="KAF2727292.1"/>
    <property type="molecule type" value="Genomic_DNA"/>
</dbReference>
<proteinExistence type="predicted"/>
<dbReference type="AlphaFoldDB" id="A0A9P4QHB7"/>
<sequence>MRLINTNTFELKEFFNYGIPRYSILSHCWGSEEVTYQEWQAWRSDPSWKENGWKTAKPGYQKTLNFCQLTRGAYLIEWAWVDTMCIDKTSSTELTEAINSMFAWYTKAAVCVAFLEDVGDGQGGAGPDLRNSRWFTRGWTLQELIAPSHVDFYTSGWHECGNKRDDAQLISGITSIPVEVLQQSKTVLEFPVATRFSWARIRTTTRVEDIAYCLLGIFGIEMPLLYGEGIKAFRRLQEEVIKRGVDHSILTW</sequence>
<dbReference type="Pfam" id="PF06985">
    <property type="entry name" value="HET"/>
    <property type="match status" value="1"/>
</dbReference>
<evidence type="ECO:0000259" key="1">
    <source>
        <dbReference type="Pfam" id="PF06985"/>
    </source>
</evidence>
<dbReference type="PANTHER" id="PTHR10622">
    <property type="entry name" value="HET DOMAIN-CONTAINING PROTEIN"/>
    <property type="match status" value="1"/>
</dbReference>
<name>A0A9P4QHB7_9PLEO</name>
<dbReference type="Proteomes" id="UP000799444">
    <property type="component" value="Unassembled WGS sequence"/>
</dbReference>
<evidence type="ECO:0000313" key="3">
    <source>
        <dbReference type="Proteomes" id="UP000799444"/>
    </source>
</evidence>
<protein>
    <recommendedName>
        <fullName evidence="1">Heterokaryon incompatibility domain-containing protein</fullName>
    </recommendedName>
</protein>
<reference evidence="2" key="1">
    <citation type="journal article" date="2020" name="Stud. Mycol.">
        <title>101 Dothideomycetes genomes: a test case for predicting lifestyles and emergence of pathogens.</title>
        <authorList>
            <person name="Haridas S."/>
            <person name="Albert R."/>
            <person name="Binder M."/>
            <person name="Bloem J."/>
            <person name="Labutti K."/>
            <person name="Salamov A."/>
            <person name="Andreopoulos B."/>
            <person name="Baker S."/>
            <person name="Barry K."/>
            <person name="Bills G."/>
            <person name="Bluhm B."/>
            <person name="Cannon C."/>
            <person name="Castanera R."/>
            <person name="Culley D."/>
            <person name="Daum C."/>
            <person name="Ezra D."/>
            <person name="Gonzalez J."/>
            <person name="Henrissat B."/>
            <person name="Kuo A."/>
            <person name="Liang C."/>
            <person name="Lipzen A."/>
            <person name="Lutzoni F."/>
            <person name="Magnuson J."/>
            <person name="Mondo S."/>
            <person name="Nolan M."/>
            <person name="Ohm R."/>
            <person name="Pangilinan J."/>
            <person name="Park H.-J."/>
            <person name="Ramirez L."/>
            <person name="Alfaro M."/>
            <person name="Sun H."/>
            <person name="Tritt A."/>
            <person name="Yoshinaga Y."/>
            <person name="Zwiers L.-H."/>
            <person name="Turgeon B."/>
            <person name="Goodwin S."/>
            <person name="Spatafora J."/>
            <person name="Crous P."/>
            <person name="Grigoriev I."/>
        </authorList>
    </citation>
    <scope>NUCLEOTIDE SEQUENCE</scope>
    <source>
        <strain evidence="2">CBS 125425</strain>
    </source>
</reference>
<keyword evidence="3" id="KW-1185">Reference proteome</keyword>
<gene>
    <name evidence="2" type="ORF">EJ04DRAFT_396082</name>
</gene>
<feature type="non-terminal residue" evidence="2">
    <location>
        <position position="252"/>
    </location>
</feature>
<accession>A0A9P4QHB7</accession>
<dbReference type="PANTHER" id="PTHR10622:SF10">
    <property type="entry name" value="HET DOMAIN-CONTAINING PROTEIN"/>
    <property type="match status" value="1"/>
</dbReference>
<dbReference type="OrthoDB" id="20872at2759"/>
<dbReference type="InterPro" id="IPR010730">
    <property type="entry name" value="HET"/>
</dbReference>
<feature type="domain" description="Heterokaryon incompatibility" evidence="1">
    <location>
        <begin position="22"/>
        <end position="120"/>
    </location>
</feature>
<evidence type="ECO:0000313" key="2">
    <source>
        <dbReference type="EMBL" id="KAF2727292.1"/>
    </source>
</evidence>
<organism evidence="2 3">
    <name type="scientific">Polyplosphaeria fusca</name>
    <dbReference type="NCBI Taxonomy" id="682080"/>
    <lineage>
        <taxon>Eukaryota</taxon>
        <taxon>Fungi</taxon>
        <taxon>Dikarya</taxon>
        <taxon>Ascomycota</taxon>
        <taxon>Pezizomycotina</taxon>
        <taxon>Dothideomycetes</taxon>
        <taxon>Pleosporomycetidae</taxon>
        <taxon>Pleosporales</taxon>
        <taxon>Tetraplosphaeriaceae</taxon>
        <taxon>Polyplosphaeria</taxon>
    </lineage>
</organism>
<comment type="caution">
    <text evidence="2">The sequence shown here is derived from an EMBL/GenBank/DDBJ whole genome shotgun (WGS) entry which is preliminary data.</text>
</comment>